<organism evidence="2 3">
    <name type="scientific">Natranaerobius thermophilus (strain ATCC BAA-1301 / DSM 18059 / JW/NM-WN-LF)</name>
    <dbReference type="NCBI Taxonomy" id="457570"/>
    <lineage>
        <taxon>Bacteria</taxon>
        <taxon>Bacillati</taxon>
        <taxon>Bacillota</taxon>
        <taxon>Clostridia</taxon>
        <taxon>Natranaerobiales</taxon>
        <taxon>Natranaerobiaceae</taxon>
        <taxon>Natranaerobius</taxon>
    </lineage>
</organism>
<accession>B2A3R2</accession>
<feature type="transmembrane region" description="Helical" evidence="1">
    <location>
        <begin position="48"/>
        <end position="69"/>
    </location>
</feature>
<feature type="transmembrane region" description="Helical" evidence="1">
    <location>
        <begin position="106"/>
        <end position="124"/>
    </location>
</feature>
<dbReference type="AlphaFoldDB" id="B2A3R2"/>
<dbReference type="KEGG" id="nth:Nther_0089"/>
<keyword evidence="3" id="KW-1185">Reference proteome</keyword>
<dbReference type="STRING" id="457570.Nther_0089"/>
<dbReference type="InParanoid" id="B2A3R2"/>
<gene>
    <name evidence="2" type="ordered locus">Nther_0089</name>
</gene>
<protein>
    <submittedName>
        <fullName evidence="2">Uncharacterized protein</fullName>
    </submittedName>
</protein>
<dbReference type="Proteomes" id="UP000001683">
    <property type="component" value="Chromosome"/>
</dbReference>
<dbReference type="HOGENOM" id="CLU_150518_0_0_9"/>
<sequence>MMGLDELSLIILATLGIIVTYYISVHLGKGNVLGSAVVVFMAGLLETVFPGLITTEHAGVLAAASYAGMVSGDKIGSMRQVTALGIICGMMFIATAPAYVGFGGRLGTLAALSCGTFFGYRTILERTVWPKFGIRRST</sequence>
<dbReference type="RefSeq" id="WP_012446579.1">
    <property type="nucleotide sequence ID" value="NC_010718.1"/>
</dbReference>
<keyword evidence="1" id="KW-0472">Membrane</keyword>
<proteinExistence type="predicted"/>
<keyword evidence="1" id="KW-1133">Transmembrane helix</keyword>
<evidence type="ECO:0000256" key="1">
    <source>
        <dbReference type="SAM" id="Phobius"/>
    </source>
</evidence>
<reference evidence="2 3" key="1">
    <citation type="submission" date="2008-04" db="EMBL/GenBank/DDBJ databases">
        <title>Complete sequence of chromosome of Natranaerobius thermophilus JW/NM-WN-LF.</title>
        <authorList>
            <consortium name="US DOE Joint Genome Institute"/>
            <person name="Copeland A."/>
            <person name="Lucas S."/>
            <person name="Lapidus A."/>
            <person name="Glavina del Rio T."/>
            <person name="Dalin E."/>
            <person name="Tice H."/>
            <person name="Bruce D."/>
            <person name="Goodwin L."/>
            <person name="Pitluck S."/>
            <person name="Chertkov O."/>
            <person name="Brettin T."/>
            <person name="Detter J.C."/>
            <person name="Han C."/>
            <person name="Kuske C.R."/>
            <person name="Schmutz J."/>
            <person name="Larimer F."/>
            <person name="Land M."/>
            <person name="Hauser L."/>
            <person name="Kyrpides N."/>
            <person name="Lykidis A."/>
            <person name="Mesbah N.M."/>
            <person name="Wiegel J."/>
        </authorList>
    </citation>
    <scope>NUCLEOTIDE SEQUENCE [LARGE SCALE GENOMIC DNA]</scope>
    <source>
        <strain evidence="3">ATCC BAA-1301 / DSM 18059 / JW/NM-WN-LF</strain>
    </source>
</reference>
<feature type="transmembrane region" description="Helical" evidence="1">
    <location>
        <begin position="7"/>
        <end position="28"/>
    </location>
</feature>
<feature type="transmembrane region" description="Helical" evidence="1">
    <location>
        <begin position="81"/>
        <end position="100"/>
    </location>
</feature>
<dbReference type="OrthoDB" id="2111878at2"/>
<reference evidence="2 3" key="2">
    <citation type="journal article" date="2011" name="J. Bacteriol.">
        <title>Complete genome sequence of the anaerobic, halophilic alkalithermophile Natranaerobius thermophilus JW/NM-WN-LF.</title>
        <authorList>
            <person name="Zhao B."/>
            <person name="Mesbah N.M."/>
            <person name="Dalin E."/>
            <person name="Goodwin L."/>
            <person name="Nolan M."/>
            <person name="Pitluck S."/>
            <person name="Chertkov O."/>
            <person name="Brettin T.S."/>
            <person name="Han J."/>
            <person name="Larimer F.W."/>
            <person name="Land M.L."/>
            <person name="Hauser L."/>
            <person name="Kyrpides N."/>
            <person name="Wiegel J."/>
        </authorList>
    </citation>
    <scope>NUCLEOTIDE SEQUENCE [LARGE SCALE GENOMIC DNA]</scope>
    <source>
        <strain evidence="3">ATCC BAA-1301 / DSM 18059 / JW/NM-WN-LF</strain>
    </source>
</reference>
<dbReference type="EMBL" id="CP001034">
    <property type="protein sequence ID" value="ACB83688.1"/>
    <property type="molecule type" value="Genomic_DNA"/>
</dbReference>
<name>B2A3R2_NATTJ</name>
<keyword evidence="1" id="KW-0812">Transmembrane</keyword>
<evidence type="ECO:0000313" key="2">
    <source>
        <dbReference type="EMBL" id="ACB83688.1"/>
    </source>
</evidence>
<evidence type="ECO:0000313" key="3">
    <source>
        <dbReference type="Proteomes" id="UP000001683"/>
    </source>
</evidence>